<evidence type="ECO:0000256" key="9">
    <source>
        <dbReference type="ARBA" id="ARBA00042447"/>
    </source>
</evidence>
<dbReference type="GO" id="GO:0003779">
    <property type="term" value="F:actin binding"/>
    <property type="evidence" value="ECO:0007669"/>
    <property type="project" value="UniProtKB-KW"/>
</dbReference>
<dbReference type="FunFam" id="1.20.5.170:FF:000001">
    <property type="entry name" value="Tropomyosin alpha-1 chain isoform 1"/>
    <property type="match status" value="1"/>
</dbReference>
<dbReference type="GO" id="GO:0005856">
    <property type="term" value="C:cytoskeleton"/>
    <property type="evidence" value="ECO:0007669"/>
    <property type="project" value="UniProtKB-SubCell"/>
</dbReference>
<accession>A0A9Y3RYK7</accession>
<evidence type="ECO:0000256" key="5">
    <source>
        <dbReference type="ARBA" id="ARBA00023203"/>
    </source>
</evidence>
<keyword evidence="6" id="KW-0206">Cytoskeleton</keyword>
<evidence type="ECO:0000256" key="2">
    <source>
        <dbReference type="ARBA" id="ARBA00009036"/>
    </source>
</evidence>
<evidence type="ECO:0000256" key="7">
    <source>
        <dbReference type="ARBA" id="ARBA00041188"/>
    </source>
</evidence>
<organism evidence="13 14">
    <name type="scientific">Pundamilia nyererei</name>
    <dbReference type="NCBI Taxonomy" id="303518"/>
    <lineage>
        <taxon>Eukaryota</taxon>
        <taxon>Metazoa</taxon>
        <taxon>Chordata</taxon>
        <taxon>Craniata</taxon>
        <taxon>Vertebrata</taxon>
        <taxon>Euteleostomi</taxon>
        <taxon>Actinopterygii</taxon>
        <taxon>Neopterygii</taxon>
        <taxon>Teleostei</taxon>
        <taxon>Neoteleostei</taxon>
        <taxon>Acanthomorphata</taxon>
        <taxon>Ovalentaria</taxon>
        <taxon>Cichlomorphae</taxon>
        <taxon>Cichliformes</taxon>
        <taxon>Cichlidae</taxon>
        <taxon>African cichlids</taxon>
        <taxon>Pseudocrenilabrinae</taxon>
        <taxon>Haplochromini</taxon>
        <taxon>Pundamilia</taxon>
    </lineage>
</organism>
<dbReference type="Gene3D" id="1.20.5.170">
    <property type="match status" value="2"/>
</dbReference>
<dbReference type="Proteomes" id="UP000695023">
    <property type="component" value="Unplaced"/>
</dbReference>
<evidence type="ECO:0000256" key="3">
    <source>
        <dbReference type="ARBA" id="ARBA00023054"/>
    </source>
</evidence>
<evidence type="ECO:0000256" key="8">
    <source>
        <dbReference type="ARBA" id="ARBA00042056"/>
    </source>
</evidence>
<dbReference type="PANTHER" id="PTHR19269">
    <property type="entry name" value="TROPOMYOSIN"/>
    <property type="match status" value="1"/>
</dbReference>
<evidence type="ECO:0000313" key="13">
    <source>
        <dbReference type="Proteomes" id="UP000695023"/>
    </source>
</evidence>
<evidence type="ECO:0000256" key="11">
    <source>
        <dbReference type="RuleBase" id="RU004515"/>
    </source>
</evidence>
<dbReference type="FunFam" id="1.20.5.340:FF:000001">
    <property type="entry name" value="Tropomyosin alpha-1 chain isoform 2"/>
    <property type="match status" value="1"/>
</dbReference>
<gene>
    <name evidence="14" type="primary">tpm2</name>
</gene>
<keyword evidence="6" id="KW-0963">Cytoplasm</keyword>
<evidence type="ECO:0000256" key="10">
    <source>
        <dbReference type="ARBA" id="ARBA00047081"/>
    </source>
</evidence>
<dbReference type="RefSeq" id="XP_005751385.1">
    <property type="nucleotide sequence ID" value="XM_005751328.2"/>
</dbReference>
<dbReference type="AlphaFoldDB" id="A0A9Y3RYK7"/>
<comment type="similarity">
    <text evidence="2 11">Belongs to the tropomyosin family.</text>
</comment>
<dbReference type="PROSITE" id="PS00326">
    <property type="entry name" value="TROPOMYOSIN"/>
    <property type="match status" value="1"/>
</dbReference>
<reference evidence="14" key="1">
    <citation type="submission" date="2025-08" db="UniProtKB">
        <authorList>
            <consortium name="RefSeq"/>
        </authorList>
    </citation>
    <scope>IDENTIFICATION</scope>
</reference>
<protein>
    <recommendedName>
        <fullName evidence="7">Tropomyosin alpha-1 chain</fullName>
    </recommendedName>
    <alternativeName>
        <fullName evidence="9">Alpha-tropomyosin</fullName>
    </alternativeName>
    <alternativeName>
        <fullName evidence="8">Tropomyosin-1</fullName>
    </alternativeName>
</protein>
<dbReference type="Gene3D" id="1.20.5.1160">
    <property type="entry name" value="Vasodilator-stimulated phosphoprotein"/>
    <property type="match status" value="1"/>
</dbReference>
<dbReference type="FunFam" id="1.20.5.170:FF:000005">
    <property type="entry name" value="Tropomyosin alpha-1 chain"/>
    <property type="match status" value="1"/>
</dbReference>
<keyword evidence="4" id="KW-0514">Muscle protein</keyword>
<feature type="coiled-coil region" evidence="12">
    <location>
        <begin position="91"/>
        <end position="264"/>
    </location>
</feature>
<evidence type="ECO:0000256" key="1">
    <source>
        <dbReference type="ARBA" id="ARBA00004245"/>
    </source>
</evidence>
<comment type="subunit">
    <text evidence="10">Homodimer. Heterodimer of an alpha (TPM1, TPM3 or TPM4) and a beta (TPM2) chain.</text>
</comment>
<evidence type="ECO:0000256" key="6">
    <source>
        <dbReference type="ARBA" id="ARBA00023212"/>
    </source>
</evidence>
<keyword evidence="3 12" id="KW-0175">Coiled coil</keyword>
<evidence type="ECO:0000313" key="14">
    <source>
        <dbReference type="RefSeq" id="XP_005751385.1"/>
    </source>
</evidence>
<dbReference type="InterPro" id="IPR000533">
    <property type="entry name" value="Tropomyosin"/>
</dbReference>
<dbReference type="CTD" id="7169"/>
<sequence>MEAIKKKMQMLKLDKENAIDRAEQAEIDKKGAEDKCKQVKEGATLHLTGNSLNTFKRFNVNIMKENCQGNAVTPAKSSKLKIRSMATLTSIDSVRRKIQTLQQATHEAEEQAELLREEADMERGMKVIENRATKDEEKMEIQEMQLKEAKHIAEEADRKYEEVARKLVILEGELERSEERAEVAEAKSGDLEEELKNVTNNLKSLEAQAEKYSQKEDKYEEEIKVLTDKLKEAETRAEFAERSVAKLEKTIDDLEDEVYAQKLKGKALSEELDLALNDMTTL</sequence>
<comment type="subcellular location">
    <subcellularLocation>
        <location evidence="1">Cytoplasm</location>
        <location evidence="1">Cytoskeleton</location>
    </subcellularLocation>
</comment>
<dbReference type="SUPFAM" id="SSF57997">
    <property type="entry name" value="Tropomyosin"/>
    <property type="match status" value="2"/>
</dbReference>
<keyword evidence="13" id="KW-1185">Reference proteome</keyword>
<name>A0A9Y3RYK7_9CICH</name>
<keyword evidence="5" id="KW-0009">Actin-binding</keyword>
<evidence type="ECO:0000256" key="4">
    <source>
        <dbReference type="ARBA" id="ARBA00023179"/>
    </source>
</evidence>
<dbReference type="Pfam" id="PF00261">
    <property type="entry name" value="Tropomyosin"/>
    <property type="match status" value="1"/>
</dbReference>
<dbReference type="PRINTS" id="PR00194">
    <property type="entry name" value="TROPOMYOSIN"/>
</dbReference>
<feature type="coiled-coil region" evidence="12">
    <location>
        <begin position="1"/>
        <end position="42"/>
    </location>
</feature>
<proteinExistence type="inferred from homology"/>
<evidence type="ECO:0000256" key="12">
    <source>
        <dbReference type="SAM" id="Coils"/>
    </source>
</evidence>